<sequence length="99" mass="11032">MYQIQENRPFSGSVENNAVGVYLLDGKYYALEDICPHAYALLSQGFIEDGSVECPLHGAVFDIKTGQCLGGPGERDLHCYRVRCVENHIQIRLTENTLA</sequence>
<dbReference type="EMBL" id="CP081864">
    <property type="protein sequence ID" value="QZN95027.1"/>
    <property type="molecule type" value="Genomic_DNA"/>
</dbReference>
<name>A0ABX9AIM5_9ENTR</name>
<dbReference type="Pfam" id="PF00355">
    <property type="entry name" value="Rieske"/>
    <property type="match status" value="1"/>
</dbReference>
<dbReference type="PROSITE" id="PS51296">
    <property type="entry name" value="RIESKE"/>
    <property type="match status" value="1"/>
</dbReference>
<evidence type="ECO:0000256" key="1">
    <source>
        <dbReference type="ARBA" id="ARBA00022714"/>
    </source>
</evidence>
<dbReference type="PANTHER" id="PTHR21496">
    <property type="entry name" value="FERREDOXIN-RELATED"/>
    <property type="match status" value="1"/>
</dbReference>
<dbReference type="Proteomes" id="UP000825886">
    <property type="component" value="Chromosome"/>
</dbReference>
<keyword evidence="2" id="KW-0479">Metal-binding</keyword>
<dbReference type="RefSeq" id="WP_222158136.1">
    <property type="nucleotide sequence ID" value="NZ_CP081864.1"/>
</dbReference>
<dbReference type="Gene3D" id="2.102.10.10">
    <property type="entry name" value="Rieske [2Fe-2S] iron-sulphur domain"/>
    <property type="match status" value="1"/>
</dbReference>
<keyword evidence="7" id="KW-1185">Reference proteome</keyword>
<evidence type="ECO:0000259" key="5">
    <source>
        <dbReference type="PROSITE" id="PS51296"/>
    </source>
</evidence>
<protein>
    <submittedName>
        <fullName evidence="6">Non-heme iron oxygenase ferredoxin subunit</fullName>
    </submittedName>
</protein>
<proteinExistence type="predicted"/>
<dbReference type="CDD" id="cd03528">
    <property type="entry name" value="Rieske_RO_ferredoxin"/>
    <property type="match status" value="1"/>
</dbReference>
<evidence type="ECO:0000256" key="3">
    <source>
        <dbReference type="ARBA" id="ARBA00023004"/>
    </source>
</evidence>
<evidence type="ECO:0000313" key="7">
    <source>
        <dbReference type="Proteomes" id="UP000825886"/>
    </source>
</evidence>
<gene>
    <name evidence="6" type="ORF">K6K13_17625</name>
</gene>
<organism evidence="6 7">
    <name type="scientific">Symbiopectobacterium purcellii</name>
    <dbReference type="NCBI Taxonomy" id="2871826"/>
    <lineage>
        <taxon>Bacteria</taxon>
        <taxon>Pseudomonadati</taxon>
        <taxon>Pseudomonadota</taxon>
        <taxon>Gammaproteobacteria</taxon>
        <taxon>Enterobacterales</taxon>
        <taxon>Enterobacteriaceae</taxon>
    </lineage>
</organism>
<evidence type="ECO:0000256" key="2">
    <source>
        <dbReference type="ARBA" id="ARBA00022723"/>
    </source>
</evidence>
<dbReference type="PANTHER" id="PTHR21496:SF23">
    <property type="entry name" value="3-PHENYLPROPIONATE_CINNAMIC ACID DIOXYGENASE FERREDOXIN SUBUNIT"/>
    <property type="match status" value="1"/>
</dbReference>
<evidence type="ECO:0000256" key="4">
    <source>
        <dbReference type="ARBA" id="ARBA00023014"/>
    </source>
</evidence>
<keyword evidence="1" id="KW-0001">2Fe-2S</keyword>
<dbReference type="SUPFAM" id="SSF50022">
    <property type="entry name" value="ISP domain"/>
    <property type="match status" value="1"/>
</dbReference>
<reference evidence="6 7" key="1">
    <citation type="submission" date="2021-08" db="EMBL/GenBank/DDBJ databases">
        <title>Culture and genomic analysis of Symbiopectobacterium purcellii sp. nov. gen. nov., isolated from the leafhopper Empoasca decipiens.</title>
        <authorList>
            <person name="Nadal-Jimenez P."/>
            <person name="Siozios S."/>
            <person name="Halliday N."/>
            <person name="Camara M."/>
            <person name="Hurst G.D.D."/>
        </authorList>
    </citation>
    <scope>NUCLEOTIDE SEQUENCE [LARGE SCALE GENOMIC DNA]</scope>
    <source>
        <strain evidence="6 7">SyEd1</strain>
    </source>
</reference>
<dbReference type="InterPro" id="IPR017941">
    <property type="entry name" value="Rieske_2Fe-2S"/>
</dbReference>
<feature type="domain" description="Rieske" evidence="5">
    <location>
        <begin position="1"/>
        <end position="91"/>
    </location>
</feature>
<keyword evidence="3" id="KW-0408">Iron</keyword>
<evidence type="ECO:0000313" key="6">
    <source>
        <dbReference type="EMBL" id="QZN95027.1"/>
    </source>
</evidence>
<accession>A0ABX9AIM5</accession>
<keyword evidence="4" id="KW-0411">Iron-sulfur</keyword>
<dbReference type="InterPro" id="IPR036922">
    <property type="entry name" value="Rieske_2Fe-2S_sf"/>
</dbReference>